<evidence type="ECO:0000256" key="2">
    <source>
        <dbReference type="ARBA" id="ARBA00022670"/>
    </source>
</evidence>
<evidence type="ECO:0000256" key="4">
    <source>
        <dbReference type="ARBA" id="ARBA00022801"/>
    </source>
</evidence>
<feature type="domain" description="Peptidase C-terminal archaeal/bacterial" evidence="12">
    <location>
        <begin position="627"/>
        <end position="695"/>
    </location>
</feature>
<dbReference type="RefSeq" id="WP_009601631.1">
    <property type="nucleotide sequence ID" value="NZ_AEIU01000075.1"/>
</dbReference>
<accession>E3BKQ6</accession>
<feature type="chain" id="PRO_5003166756" evidence="9">
    <location>
        <begin position="19"/>
        <end position="881"/>
    </location>
</feature>
<feature type="domain" description="Peptidase C-terminal archaeal/bacterial" evidence="12">
    <location>
        <begin position="523"/>
        <end position="590"/>
    </location>
</feature>
<keyword evidence="2 13" id="KW-0645">Protease</keyword>
<dbReference type="PANTHER" id="PTHR33794">
    <property type="entry name" value="BACILLOLYSIN"/>
    <property type="match status" value="1"/>
</dbReference>
<dbReference type="EMBL" id="AEIU01000075">
    <property type="protein sequence ID" value="EFP96250.1"/>
    <property type="molecule type" value="Genomic_DNA"/>
</dbReference>
<gene>
    <name evidence="13" type="ORF">VIBC2010_11814</name>
</gene>
<dbReference type="GO" id="GO:0046872">
    <property type="term" value="F:metal ion binding"/>
    <property type="evidence" value="ECO:0007669"/>
    <property type="project" value="UniProtKB-KW"/>
</dbReference>
<dbReference type="Proteomes" id="UP000002943">
    <property type="component" value="Unassembled WGS sequence"/>
</dbReference>
<dbReference type="eggNOG" id="COG1404">
    <property type="taxonomic scope" value="Bacteria"/>
</dbReference>
<keyword evidence="14" id="KW-1185">Reference proteome</keyword>
<dbReference type="Gene3D" id="1.10.390.10">
    <property type="entry name" value="Neutral Protease Domain 2"/>
    <property type="match status" value="1"/>
</dbReference>
<dbReference type="InterPro" id="IPR027268">
    <property type="entry name" value="Peptidase_M4/M1_CTD_sf"/>
</dbReference>
<evidence type="ECO:0000259" key="10">
    <source>
        <dbReference type="Pfam" id="PF01447"/>
    </source>
</evidence>
<name>E3BKQ6_9VIBR</name>
<dbReference type="eggNOG" id="COG3227">
    <property type="taxonomic scope" value="Bacteria"/>
</dbReference>
<dbReference type="InterPro" id="IPR013856">
    <property type="entry name" value="Peptidase_M4_domain"/>
</dbReference>
<feature type="signal peptide" evidence="9">
    <location>
        <begin position="1"/>
        <end position="18"/>
    </location>
</feature>
<evidence type="ECO:0000256" key="1">
    <source>
        <dbReference type="ARBA" id="ARBA00009388"/>
    </source>
</evidence>
<dbReference type="PANTHER" id="PTHR33794:SF1">
    <property type="entry name" value="BACILLOLYSIN"/>
    <property type="match status" value="1"/>
</dbReference>
<dbReference type="SUPFAM" id="SSF55486">
    <property type="entry name" value="Metalloproteases ('zincins'), catalytic domain"/>
    <property type="match status" value="1"/>
</dbReference>
<feature type="domain" description="Peptidase M4 C-terminal" evidence="11">
    <location>
        <begin position="353"/>
        <end position="497"/>
    </location>
</feature>
<dbReference type="GO" id="GO:0004222">
    <property type="term" value="F:metalloendopeptidase activity"/>
    <property type="evidence" value="ECO:0007669"/>
    <property type="project" value="InterPro"/>
</dbReference>
<dbReference type="CDD" id="cd09597">
    <property type="entry name" value="M4_TLP"/>
    <property type="match status" value="1"/>
</dbReference>
<evidence type="ECO:0000259" key="12">
    <source>
        <dbReference type="Pfam" id="PF04151"/>
    </source>
</evidence>
<dbReference type="GO" id="GO:0006508">
    <property type="term" value="P:proteolysis"/>
    <property type="evidence" value="ECO:0007669"/>
    <property type="project" value="UniProtKB-KW"/>
</dbReference>
<dbReference type="InterPro" id="IPR050728">
    <property type="entry name" value="Zinc_Metalloprotease_M4"/>
</dbReference>
<feature type="active site" evidence="8">
    <location>
        <position position="343"/>
    </location>
</feature>
<dbReference type="PRINTS" id="PR00730">
    <property type="entry name" value="THERMOLYSIN"/>
</dbReference>
<dbReference type="MEROPS" id="M04.003"/>
<dbReference type="Gene3D" id="3.10.170.10">
    <property type="match status" value="1"/>
</dbReference>
<evidence type="ECO:0000256" key="7">
    <source>
        <dbReference type="ARBA" id="ARBA00023145"/>
    </source>
</evidence>
<dbReference type="Pfam" id="PF01447">
    <property type="entry name" value="Peptidase_M4"/>
    <property type="match status" value="1"/>
</dbReference>
<evidence type="ECO:0000259" key="11">
    <source>
        <dbReference type="Pfam" id="PF02868"/>
    </source>
</evidence>
<feature type="active site" description="Proton donor" evidence="8">
    <location>
        <position position="425"/>
    </location>
</feature>
<protein>
    <submittedName>
        <fullName evidence="13">Zinc metalloprotease, vibriolysin</fullName>
    </submittedName>
</protein>
<evidence type="ECO:0000256" key="5">
    <source>
        <dbReference type="ARBA" id="ARBA00022833"/>
    </source>
</evidence>
<dbReference type="Pfam" id="PF04151">
    <property type="entry name" value="PPC"/>
    <property type="match status" value="3"/>
</dbReference>
<keyword evidence="6 13" id="KW-0482">Metalloprotease</keyword>
<sequence length="881" mass="96649">MNHSVWLHRLLPVSLVLAFNIEAAIVEEVDDTIFTSTTSQVQSLSSATNKTGFYPVERVVLPNGKVKVKHRQYYMGIPVEKGRAVSDVENNRYVNAKGLKVSGLTLDQQVTKPNLTHSRALAILKEKHFINVPAVEVLTPENEKSELIIWLDTQNVPRLIYKVSFFLAAKKPTRPHAYIDAKSGRIIKMWEGLAHIEDLATGPGGNEKVGQYTFGTDYSKFKIDKVGNTCRLETPRVKTVNLHHGTYGSSAFSYACNDSNNFNSFKAINGAFSPLNDAHFFGQLVFDMYQEWLGIPPLTFQLVMRVHYGNNYENAFWNGSSMTFGDGYSRFYPLVDVNVSAHEVSHGFTDQNSDLIYSGMSGGINEAFSDVAGEAAEYYWKGDVDWQVGRAIFKSTGALRYFETPSRDGRSIDHANQYYDGLDVHYSSGVFNRAFYLLANMPDWNVKKAFEVYALANKLYWTPTTTFDQGGCGVKRASADMGYNTDDVVSAFSQVGVRSCFSATELSSVNIISNISGVRDSEQFYYFNLPQNTEAATLTLAGGSGDANLYLKYNSWPTKDNYDCASLTSNNTETCNVTLQGSGEYNVLIFGESEYANASLKLDVVESPPETLSVGQTISSLSGSRGDVLFYKFALSDNAQEVKVSISGGEGDADLYLKRGMVPSKADYDCRPYYYGNDESCNAIGESGDEFYIMIDGYSSFSDVVLSLIDQTSSLSPEELAVPIDVLSPISDIEGNQGDKRYYSFIINSEAFIVQRSLKSLSFNLSGGIGDANLYVKVGSAPSTSDYDCLSVSGSNQETCTISRNPGTYYVMIYGAQAFQGAKLSVSNQTIDSASSDVSAASRGGGGGLPLWLVLVLSVISSCRTVSSFLIGLRLFGKGLR</sequence>
<keyword evidence="4" id="KW-0378">Hydrolase</keyword>
<feature type="domain" description="Peptidase M4" evidence="10">
    <location>
        <begin position="208"/>
        <end position="350"/>
    </location>
</feature>
<keyword evidence="5" id="KW-0862">Zinc</keyword>
<feature type="domain" description="Peptidase C-terminal archaeal/bacterial" evidence="12">
    <location>
        <begin position="760"/>
        <end position="815"/>
    </location>
</feature>
<keyword evidence="7" id="KW-0865">Zymogen</keyword>
<dbReference type="InterPro" id="IPR001570">
    <property type="entry name" value="Peptidase_M4_C_domain"/>
</dbReference>
<evidence type="ECO:0000256" key="8">
    <source>
        <dbReference type="PIRSR" id="PIRSR623612-1"/>
    </source>
</evidence>
<comment type="caution">
    <text evidence="13">The sequence shown here is derived from an EMBL/GenBank/DDBJ whole genome shotgun (WGS) entry which is preliminary data.</text>
</comment>
<dbReference type="InterPro" id="IPR023612">
    <property type="entry name" value="Peptidase_M4"/>
</dbReference>
<reference evidence="13 14" key="1">
    <citation type="journal article" date="2012" name="Int. J. Syst. Evol. Microbiol.">
        <title>Vibrio caribbeanicus sp. nov., isolated from the marine sponge Scleritoderma cyanea.</title>
        <authorList>
            <person name="Hoffmann M."/>
            <person name="Monday S.R."/>
            <person name="Allard M.W."/>
            <person name="Strain E.A."/>
            <person name="Whittaker P."/>
            <person name="Naum M."/>
            <person name="McCarthy P.J."/>
            <person name="Lopez J.V."/>
            <person name="Fischer M."/>
            <person name="Brown E.W."/>
        </authorList>
    </citation>
    <scope>NUCLEOTIDE SEQUENCE [LARGE SCALE GENOMIC DNA]</scope>
    <source>
        <strain evidence="13 14">ATCC BAA-2122</strain>
    </source>
</reference>
<evidence type="ECO:0000256" key="6">
    <source>
        <dbReference type="ARBA" id="ARBA00023049"/>
    </source>
</evidence>
<organism evidence="13 14">
    <name type="scientific">Vibrio caribbeanicus ATCC BAA-2122</name>
    <dbReference type="NCBI Taxonomy" id="796620"/>
    <lineage>
        <taxon>Bacteria</taxon>
        <taxon>Pseudomonadati</taxon>
        <taxon>Pseudomonadota</taxon>
        <taxon>Gammaproteobacteria</taxon>
        <taxon>Vibrionales</taxon>
        <taxon>Vibrionaceae</taxon>
        <taxon>Vibrio</taxon>
    </lineage>
</organism>
<keyword evidence="9" id="KW-0732">Signal</keyword>
<dbReference type="OrthoDB" id="5378341at2"/>
<keyword evidence="3" id="KW-0479">Metal-binding</keyword>
<dbReference type="Gene3D" id="3.10.450.490">
    <property type="match status" value="1"/>
</dbReference>
<dbReference type="Pfam" id="PF02868">
    <property type="entry name" value="Peptidase_M4_C"/>
    <property type="match status" value="1"/>
</dbReference>
<dbReference type="Gene3D" id="3.10.450.40">
    <property type="match status" value="1"/>
</dbReference>
<comment type="similarity">
    <text evidence="1">Belongs to the peptidase M4 family.</text>
</comment>
<dbReference type="SMR" id="E3BKQ6"/>
<evidence type="ECO:0000313" key="13">
    <source>
        <dbReference type="EMBL" id="EFP96250.1"/>
    </source>
</evidence>
<evidence type="ECO:0000256" key="9">
    <source>
        <dbReference type="SAM" id="SignalP"/>
    </source>
</evidence>
<evidence type="ECO:0000313" key="14">
    <source>
        <dbReference type="Proteomes" id="UP000002943"/>
    </source>
</evidence>
<dbReference type="AlphaFoldDB" id="E3BKQ6"/>
<evidence type="ECO:0000256" key="3">
    <source>
        <dbReference type="ARBA" id="ARBA00022723"/>
    </source>
</evidence>
<dbReference type="Gene3D" id="2.60.120.380">
    <property type="match status" value="3"/>
</dbReference>
<dbReference type="InterPro" id="IPR007280">
    <property type="entry name" value="Peptidase_C_arc/bac"/>
</dbReference>
<proteinExistence type="inferred from homology"/>
<dbReference type="STRING" id="796620.VIBC2010_11814"/>